<evidence type="ECO:0000256" key="4">
    <source>
        <dbReference type="ARBA" id="ARBA00022980"/>
    </source>
</evidence>
<evidence type="ECO:0000313" key="9">
    <source>
        <dbReference type="Proteomes" id="UP000229497"/>
    </source>
</evidence>
<evidence type="ECO:0000256" key="7">
    <source>
        <dbReference type="SAM" id="MobiDB-lite"/>
    </source>
</evidence>
<dbReference type="NCBIfam" id="TIGR03625">
    <property type="entry name" value="L3_bact"/>
    <property type="match status" value="1"/>
</dbReference>
<evidence type="ECO:0000256" key="1">
    <source>
        <dbReference type="ARBA" id="ARBA00006540"/>
    </source>
</evidence>
<feature type="region of interest" description="Disordered" evidence="7">
    <location>
        <begin position="145"/>
        <end position="169"/>
    </location>
</feature>
<keyword evidence="3" id="KW-0694">RNA-binding</keyword>
<evidence type="ECO:0000256" key="6">
    <source>
        <dbReference type="NCBIfam" id="TIGR03625"/>
    </source>
</evidence>
<dbReference type="AlphaFoldDB" id="A0A2H0KL66"/>
<gene>
    <name evidence="8" type="primary">rplC</name>
    <name evidence="8" type="ORF">COV87_00190</name>
</gene>
<dbReference type="InterPro" id="IPR000597">
    <property type="entry name" value="Ribosomal_uL3"/>
</dbReference>
<dbReference type="GO" id="GO:0019843">
    <property type="term" value="F:rRNA binding"/>
    <property type="evidence" value="ECO:0007669"/>
    <property type="project" value="UniProtKB-KW"/>
</dbReference>
<dbReference type="Gene3D" id="3.30.160.810">
    <property type="match status" value="1"/>
</dbReference>
<dbReference type="PANTHER" id="PTHR11229:SF16">
    <property type="entry name" value="LARGE RIBOSOMAL SUBUNIT PROTEIN UL3C"/>
    <property type="match status" value="1"/>
</dbReference>
<evidence type="ECO:0000313" key="8">
    <source>
        <dbReference type="EMBL" id="PIQ72011.1"/>
    </source>
</evidence>
<name>A0A2H0KL66_9BACT</name>
<dbReference type="Pfam" id="PF00297">
    <property type="entry name" value="Ribosomal_L3"/>
    <property type="match status" value="1"/>
</dbReference>
<dbReference type="Proteomes" id="UP000229497">
    <property type="component" value="Unassembled WGS sequence"/>
</dbReference>
<organism evidence="8 9">
    <name type="scientific">Candidatus Roizmanbacteria bacterium CG11_big_fil_rev_8_21_14_0_20_37_16</name>
    <dbReference type="NCBI Taxonomy" id="1974857"/>
    <lineage>
        <taxon>Bacteria</taxon>
        <taxon>Candidatus Roizmaniibacteriota</taxon>
    </lineage>
</organism>
<keyword evidence="4 8" id="KW-0689">Ribosomal protein</keyword>
<dbReference type="GO" id="GO:0006412">
    <property type="term" value="P:translation"/>
    <property type="evidence" value="ECO:0007669"/>
    <property type="project" value="UniProtKB-UniRule"/>
</dbReference>
<dbReference type="GO" id="GO:0022625">
    <property type="term" value="C:cytosolic large ribosomal subunit"/>
    <property type="evidence" value="ECO:0007669"/>
    <property type="project" value="TreeGrafter"/>
</dbReference>
<dbReference type="PANTHER" id="PTHR11229">
    <property type="entry name" value="50S RIBOSOMAL PROTEIN L3"/>
    <property type="match status" value="1"/>
</dbReference>
<dbReference type="SUPFAM" id="SSF50447">
    <property type="entry name" value="Translation proteins"/>
    <property type="match status" value="1"/>
</dbReference>
<evidence type="ECO:0000256" key="5">
    <source>
        <dbReference type="ARBA" id="ARBA00023274"/>
    </source>
</evidence>
<protein>
    <recommendedName>
        <fullName evidence="6">50S ribosomal protein L3</fullName>
    </recommendedName>
</protein>
<sequence length="223" mass="24100">MDRFILGVKKGSSQRFDSAGSRVAVTTIQTTPNYLLDIKLSEKNGYNSLVIGYSEGKNIPKPVLGLLKKAKVDKKLKHIQEFRFDPSVLPVTEKEGKKSVSFGETVVEVGQELKPNHLFAISDSITVTAVSKGKGFQGVVKRHHFKGGSKTHGQSDRQRAPGSIGMSTTPGRVFKGKRMAGRMGNDTVTIKGLSVMEVTETSLVLKGLVPGAIGGLVHIRRNS</sequence>
<dbReference type="FunFam" id="2.40.30.10:FF:000004">
    <property type="entry name" value="50S ribosomal protein L3"/>
    <property type="match status" value="1"/>
</dbReference>
<keyword evidence="2" id="KW-0699">rRNA-binding</keyword>
<comment type="caution">
    <text evidence="8">The sequence shown here is derived from an EMBL/GenBank/DDBJ whole genome shotgun (WGS) entry which is preliminary data.</text>
</comment>
<dbReference type="InterPro" id="IPR009000">
    <property type="entry name" value="Transl_B-barrel_sf"/>
</dbReference>
<keyword evidence="5" id="KW-0687">Ribonucleoprotein</keyword>
<dbReference type="EMBL" id="PCVK01000008">
    <property type="protein sequence ID" value="PIQ72011.1"/>
    <property type="molecule type" value="Genomic_DNA"/>
</dbReference>
<dbReference type="Gene3D" id="2.40.30.10">
    <property type="entry name" value="Translation factors"/>
    <property type="match status" value="1"/>
</dbReference>
<dbReference type="InterPro" id="IPR019927">
    <property type="entry name" value="Ribosomal_uL3_bac/org-type"/>
</dbReference>
<proteinExistence type="inferred from homology"/>
<dbReference type="GO" id="GO:0003735">
    <property type="term" value="F:structural constituent of ribosome"/>
    <property type="evidence" value="ECO:0007669"/>
    <property type="project" value="UniProtKB-UniRule"/>
</dbReference>
<accession>A0A2H0KL66</accession>
<evidence type="ECO:0000256" key="2">
    <source>
        <dbReference type="ARBA" id="ARBA00022730"/>
    </source>
</evidence>
<reference evidence="8 9" key="1">
    <citation type="submission" date="2017-09" db="EMBL/GenBank/DDBJ databases">
        <title>Depth-based differentiation of microbial function through sediment-hosted aquifers and enrichment of novel symbionts in the deep terrestrial subsurface.</title>
        <authorList>
            <person name="Probst A.J."/>
            <person name="Ladd B."/>
            <person name="Jarett J.K."/>
            <person name="Geller-Mcgrath D.E."/>
            <person name="Sieber C.M."/>
            <person name="Emerson J.B."/>
            <person name="Anantharaman K."/>
            <person name="Thomas B.C."/>
            <person name="Malmstrom R."/>
            <person name="Stieglmeier M."/>
            <person name="Klingl A."/>
            <person name="Woyke T."/>
            <person name="Ryan C.M."/>
            <person name="Banfield J.F."/>
        </authorList>
    </citation>
    <scope>NUCLEOTIDE SEQUENCE [LARGE SCALE GENOMIC DNA]</scope>
    <source>
        <strain evidence="8">CG11_big_fil_rev_8_21_14_0_20_37_16</strain>
    </source>
</reference>
<comment type="similarity">
    <text evidence="1">Belongs to the universal ribosomal protein uL3 family.</text>
</comment>
<evidence type="ECO:0000256" key="3">
    <source>
        <dbReference type="ARBA" id="ARBA00022884"/>
    </source>
</evidence>